<dbReference type="Gene3D" id="1.20.1280.50">
    <property type="match status" value="1"/>
</dbReference>
<dbReference type="InterPro" id="IPR001810">
    <property type="entry name" value="F-box_dom"/>
</dbReference>
<accession>R0HSQ7</accession>
<dbReference type="InterPro" id="IPR006566">
    <property type="entry name" value="FBD"/>
</dbReference>
<evidence type="ECO:0000313" key="3">
    <source>
        <dbReference type="Proteomes" id="UP000029121"/>
    </source>
</evidence>
<dbReference type="AlphaFoldDB" id="R0HSQ7"/>
<proteinExistence type="predicted"/>
<dbReference type="InterPro" id="IPR055294">
    <property type="entry name" value="FBL60-like"/>
</dbReference>
<dbReference type="CDD" id="cd22160">
    <property type="entry name" value="F-box_AtFBL13-like"/>
    <property type="match status" value="1"/>
</dbReference>
<dbReference type="PROSITE" id="PS50181">
    <property type="entry name" value="FBOX"/>
    <property type="match status" value="1"/>
</dbReference>
<dbReference type="InterPro" id="IPR036047">
    <property type="entry name" value="F-box-like_dom_sf"/>
</dbReference>
<dbReference type="SUPFAM" id="SSF81383">
    <property type="entry name" value="F-box domain"/>
    <property type="match status" value="1"/>
</dbReference>
<dbReference type="InterPro" id="IPR053781">
    <property type="entry name" value="F-box_AtFBL13-like"/>
</dbReference>
<dbReference type="SMART" id="SM00579">
    <property type="entry name" value="FBD"/>
    <property type="match status" value="1"/>
</dbReference>
<feature type="domain" description="F-box" evidence="1">
    <location>
        <begin position="13"/>
        <end position="60"/>
    </location>
</feature>
<evidence type="ECO:0000259" key="1">
    <source>
        <dbReference type="PROSITE" id="PS50181"/>
    </source>
</evidence>
<dbReference type="InterPro" id="IPR032675">
    <property type="entry name" value="LRR_dom_sf"/>
</dbReference>
<protein>
    <recommendedName>
        <fullName evidence="1">F-box domain-containing protein</fullName>
    </recommendedName>
</protein>
<dbReference type="InterPro" id="IPR055411">
    <property type="entry name" value="LRR_FXL15/At3g58940/PEG3-like"/>
</dbReference>
<evidence type="ECO:0000313" key="2">
    <source>
        <dbReference type="EMBL" id="EOA27063.1"/>
    </source>
</evidence>
<keyword evidence="3" id="KW-1185">Reference proteome</keyword>
<dbReference type="Pfam" id="PF24758">
    <property type="entry name" value="LRR_At5g56370"/>
    <property type="match status" value="1"/>
</dbReference>
<dbReference type="OrthoDB" id="1103385at2759"/>
<dbReference type="EMBL" id="KB870808">
    <property type="protein sequence ID" value="EOA27063.1"/>
    <property type="molecule type" value="Genomic_DNA"/>
</dbReference>
<name>R0HSQ7_9BRAS</name>
<dbReference type="Gene3D" id="3.80.10.10">
    <property type="entry name" value="Ribonuclease Inhibitor"/>
    <property type="match status" value="1"/>
</dbReference>
<dbReference type="PANTHER" id="PTHR31293:SF22">
    <property type="entry name" value="BNAC06G06520D PROTEIN"/>
    <property type="match status" value="1"/>
</dbReference>
<dbReference type="SUPFAM" id="SSF52047">
    <property type="entry name" value="RNI-like"/>
    <property type="match status" value="1"/>
</dbReference>
<dbReference type="SMART" id="SM00256">
    <property type="entry name" value="FBOX"/>
    <property type="match status" value="1"/>
</dbReference>
<dbReference type="KEGG" id="crb:17888358"/>
<dbReference type="Pfam" id="PF00646">
    <property type="entry name" value="F-box"/>
    <property type="match status" value="1"/>
</dbReference>
<sequence>MDAKKVKSGGSRDAIINSLPDEVLAKILSFLPTKRAVSTSLISRRWRNLFPLMLQLFASQHHFYLDDSDLDYPEEGKRERKDVEKSYKDFVDKTLSGCNPIKKLVLRCPRSCPHTEIDQWLHHVHERGVVDLDLRFPIGFRGRWQTTCPTFVFTIKTLVKLRIEIERGPERSNTCPNVCLPVLKSLFLHADEATCEILCTKMLPACPILEELSLNYCRSPFEFQRSVFGISHETLKRLTLNYNNTIPFCRIMKFNTPSLVYLDFSGSAPTPISTAKFLDSLVEAKLDVFLDSVFELTKQGVKVRRPDYEAFVNLCIIMDWMRNVKILSLSSASVKDMYSRCVVLPFFSNLVKLHFESNTQQGWEVLPRLLNKSPKLETLVLKGLHCVSDQGVSIDRNEVKVLEIYGFRGSEREVRQVKCFLEEMQFLQVMKVEIDADDDNKKLLLTNHLLALPNPSSKFQILFL</sequence>
<dbReference type="PANTHER" id="PTHR31293">
    <property type="entry name" value="RNI-LIKE SUPERFAMILY PROTEIN"/>
    <property type="match status" value="1"/>
</dbReference>
<dbReference type="Proteomes" id="UP000029121">
    <property type="component" value="Unassembled WGS sequence"/>
</dbReference>
<gene>
    <name evidence="2" type="ORF">CARUB_v10023158mg</name>
</gene>
<organism evidence="2 3">
    <name type="scientific">Capsella rubella</name>
    <dbReference type="NCBI Taxonomy" id="81985"/>
    <lineage>
        <taxon>Eukaryota</taxon>
        <taxon>Viridiplantae</taxon>
        <taxon>Streptophyta</taxon>
        <taxon>Embryophyta</taxon>
        <taxon>Tracheophyta</taxon>
        <taxon>Spermatophyta</taxon>
        <taxon>Magnoliopsida</taxon>
        <taxon>eudicotyledons</taxon>
        <taxon>Gunneridae</taxon>
        <taxon>Pentapetalae</taxon>
        <taxon>rosids</taxon>
        <taxon>malvids</taxon>
        <taxon>Brassicales</taxon>
        <taxon>Brassicaceae</taxon>
        <taxon>Camelineae</taxon>
        <taxon>Capsella</taxon>
    </lineage>
</organism>
<reference evidence="3" key="1">
    <citation type="journal article" date="2013" name="Nat. Genet.">
        <title>The Capsella rubella genome and the genomic consequences of rapid mating system evolution.</title>
        <authorList>
            <person name="Slotte T."/>
            <person name="Hazzouri K.M."/>
            <person name="Agren J.A."/>
            <person name="Koenig D."/>
            <person name="Maumus F."/>
            <person name="Guo Y.L."/>
            <person name="Steige K."/>
            <person name="Platts A.E."/>
            <person name="Escobar J.S."/>
            <person name="Newman L.K."/>
            <person name="Wang W."/>
            <person name="Mandakova T."/>
            <person name="Vello E."/>
            <person name="Smith L.M."/>
            <person name="Henz S.R."/>
            <person name="Steffen J."/>
            <person name="Takuno S."/>
            <person name="Brandvain Y."/>
            <person name="Coop G."/>
            <person name="Andolfatto P."/>
            <person name="Hu T.T."/>
            <person name="Blanchette M."/>
            <person name="Clark R.M."/>
            <person name="Quesneville H."/>
            <person name="Nordborg M."/>
            <person name="Gaut B.S."/>
            <person name="Lysak M.A."/>
            <person name="Jenkins J."/>
            <person name="Grimwood J."/>
            <person name="Chapman J."/>
            <person name="Prochnik S."/>
            <person name="Shu S."/>
            <person name="Rokhsar D."/>
            <person name="Schmutz J."/>
            <person name="Weigel D."/>
            <person name="Wright S.I."/>
        </authorList>
    </citation>
    <scope>NUCLEOTIDE SEQUENCE [LARGE SCALE GENOMIC DNA]</scope>
    <source>
        <strain evidence="3">cv. Monte Gargano</strain>
    </source>
</reference>